<dbReference type="EMBL" id="VIVK01000002">
    <property type="protein sequence ID" value="TWD75162.1"/>
    <property type="molecule type" value="Genomic_DNA"/>
</dbReference>
<evidence type="ECO:0000313" key="3">
    <source>
        <dbReference type="Proteomes" id="UP000318380"/>
    </source>
</evidence>
<proteinExistence type="predicted"/>
<comment type="caution">
    <text evidence="2">The sequence shown here is derived from an EMBL/GenBank/DDBJ whole genome shotgun (WGS) entry which is preliminary data.</text>
</comment>
<dbReference type="GO" id="GO:1904680">
    <property type="term" value="F:peptide transmembrane transporter activity"/>
    <property type="evidence" value="ECO:0007669"/>
    <property type="project" value="TreeGrafter"/>
</dbReference>
<keyword evidence="3" id="KW-1185">Reference proteome</keyword>
<dbReference type="RefSeq" id="WP_145813901.1">
    <property type="nucleotide sequence ID" value="NZ_VIVK01000002.1"/>
</dbReference>
<sequence length="664" mass="73577">MSRGMQERRIDRRRLLQGGLALAAVASVPGCGFFDTKPAGSGAQAVAAGDKESPMLKALVDKGSLPPLADRIPKNPPVIKPLAGKAVYGGTWRSAMLTQEDTQWLWYALRYEPLVRWKPDKTGKPGYDEIEANTVEFTVDAESKVFTFTLRDGLKWSDGKPCTADDMMFTILEVQCDTGLHPDGIYDAFLSPDTEKLAKVEKVDARTVKMTYTAPQPSLLGQIADAIFEREGAYGMLLPKHYFQQFHLKYNKNANALAKKAGVGSWIDLFAQKQNPWTNPEQPTLAPWKVTTPLGKGSAVTLTRNPYYWKVDDAGRQLPYIDSCRVEVVQDVQVELLKVMNGEFGMQYRNFGTPQNKPVVAQNREKGAYKIIEVPTQLTNTMVIGINQNHKDPAKRALFANKDFRAGLSHAINRKEVIDAVYAGQGEPWQSSPPKDSPYYNEQLATQFTEFDVAKANQLLDAAGLTKKSADGKRLGADGKPVSVAVQISESFPDHVEAIEFVKKRWAAVGIDLRSQPLSEDLYKERVKANDHDAGTWTSGTFVLPTGTGGDHYWVPTNDGSARYGIGWAQWYQSDGEEGIEPPADIKKQMELFTKARQEPDPAKTLELGKEILQIAADQFYYIGISTVPNTYGVVKNDFHNVPEQMNESVAPGIVHPEQFAIGQ</sequence>
<dbReference type="PANTHER" id="PTHR30290">
    <property type="entry name" value="PERIPLASMIC BINDING COMPONENT OF ABC TRANSPORTER"/>
    <property type="match status" value="1"/>
</dbReference>
<evidence type="ECO:0000313" key="2">
    <source>
        <dbReference type="EMBL" id="TWD75162.1"/>
    </source>
</evidence>
<dbReference type="GO" id="GO:0015833">
    <property type="term" value="P:peptide transport"/>
    <property type="evidence" value="ECO:0007669"/>
    <property type="project" value="TreeGrafter"/>
</dbReference>
<dbReference type="InterPro" id="IPR006311">
    <property type="entry name" value="TAT_signal"/>
</dbReference>
<dbReference type="InterPro" id="IPR000914">
    <property type="entry name" value="SBP_5_dom"/>
</dbReference>
<evidence type="ECO:0000259" key="1">
    <source>
        <dbReference type="Pfam" id="PF00496"/>
    </source>
</evidence>
<name>A0A561B8Z6_9ACTN</name>
<dbReference type="SUPFAM" id="SSF53850">
    <property type="entry name" value="Periplasmic binding protein-like II"/>
    <property type="match status" value="1"/>
</dbReference>
<dbReference type="AlphaFoldDB" id="A0A561B8Z6"/>
<dbReference type="OrthoDB" id="3713816at2"/>
<accession>A0A561B8Z6</accession>
<dbReference type="Proteomes" id="UP000318380">
    <property type="component" value="Unassembled WGS sequence"/>
</dbReference>
<dbReference type="PANTHER" id="PTHR30290:SF62">
    <property type="entry name" value="OLIGOPEPTIDE ABC TRANSPORTER, PERIPLASMIC OLIGOPEPTIDE-BINDING PROTEIN"/>
    <property type="match status" value="1"/>
</dbReference>
<organism evidence="2 3">
    <name type="scientific">Kribbella amoyensis</name>
    <dbReference type="NCBI Taxonomy" id="996641"/>
    <lineage>
        <taxon>Bacteria</taxon>
        <taxon>Bacillati</taxon>
        <taxon>Actinomycetota</taxon>
        <taxon>Actinomycetes</taxon>
        <taxon>Propionibacteriales</taxon>
        <taxon>Kribbellaceae</taxon>
        <taxon>Kribbella</taxon>
    </lineage>
</organism>
<dbReference type="Gene3D" id="3.10.105.10">
    <property type="entry name" value="Dipeptide-binding Protein, Domain 3"/>
    <property type="match status" value="1"/>
</dbReference>
<dbReference type="CDD" id="cd08500">
    <property type="entry name" value="PBP2_NikA_DppA_OppA_like_4"/>
    <property type="match status" value="1"/>
</dbReference>
<gene>
    <name evidence="2" type="ORF">FB561_6600</name>
</gene>
<protein>
    <submittedName>
        <fullName evidence="2">Peptide/nickel transport system substrate-binding protein</fullName>
    </submittedName>
</protein>
<dbReference type="InterPro" id="IPR039424">
    <property type="entry name" value="SBP_5"/>
</dbReference>
<dbReference type="PROSITE" id="PS51318">
    <property type="entry name" value="TAT"/>
    <property type="match status" value="1"/>
</dbReference>
<feature type="domain" description="Solute-binding protein family 5" evidence="1">
    <location>
        <begin position="138"/>
        <end position="559"/>
    </location>
</feature>
<reference evidence="2 3" key="1">
    <citation type="submission" date="2019-06" db="EMBL/GenBank/DDBJ databases">
        <title>Sequencing the genomes of 1000 actinobacteria strains.</title>
        <authorList>
            <person name="Klenk H.-P."/>
        </authorList>
    </citation>
    <scope>NUCLEOTIDE SEQUENCE [LARGE SCALE GENOMIC DNA]</scope>
    <source>
        <strain evidence="2 3">DSM 24683</strain>
    </source>
</reference>
<dbReference type="Pfam" id="PF00496">
    <property type="entry name" value="SBP_bac_5"/>
    <property type="match status" value="1"/>
</dbReference>
<dbReference type="Gene3D" id="3.40.190.10">
    <property type="entry name" value="Periplasmic binding protein-like II"/>
    <property type="match status" value="1"/>
</dbReference>